<dbReference type="Pfam" id="PF17973">
    <property type="entry name" value="bMG10"/>
    <property type="match status" value="1"/>
</dbReference>
<dbReference type="Gene3D" id="2.60.40.1930">
    <property type="match status" value="1"/>
</dbReference>
<evidence type="ECO:0000313" key="3">
    <source>
        <dbReference type="EMBL" id="EJW94118.1"/>
    </source>
</evidence>
<gene>
    <name evidence="3" type="ORF">EVA_17788</name>
</gene>
<name>J9FI69_9ZZZZ</name>
<dbReference type="Pfam" id="PF01835">
    <property type="entry name" value="MG2"/>
    <property type="match status" value="1"/>
</dbReference>
<keyword evidence="1" id="KW-0812">Transmembrane</keyword>
<dbReference type="Gene3D" id="1.50.10.20">
    <property type="match status" value="1"/>
</dbReference>
<dbReference type="PANTHER" id="PTHR40094">
    <property type="entry name" value="ALPHA-2-MACROGLOBULIN HOMOLOG"/>
    <property type="match status" value="1"/>
</dbReference>
<dbReference type="InterPro" id="IPR001599">
    <property type="entry name" value="Macroglobln_a2"/>
</dbReference>
<dbReference type="Pfam" id="PF00207">
    <property type="entry name" value="A2M"/>
    <property type="match status" value="1"/>
</dbReference>
<dbReference type="GO" id="GO:0004866">
    <property type="term" value="F:endopeptidase inhibitor activity"/>
    <property type="evidence" value="ECO:0007669"/>
    <property type="project" value="InterPro"/>
</dbReference>
<reference evidence="3" key="1">
    <citation type="journal article" date="2012" name="PLoS ONE">
        <title>Gene sets for utilization of primary and secondary nutrition supplies in the distal gut of endangered iberian lynx.</title>
        <authorList>
            <person name="Alcaide M."/>
            <person name="Messina E."/>
            <person name="Richter M."/>
            <person name="Bargiela R."/>
            <person name="Peplies J."/>
            <person name="Huws S.A."/>
            <person name="Newbold C.J."/>
            <person name="Golyshin P.N."/>
            <person name="Simon M.A."/>
            <person name="Lopez G."/>
            <person name="Yakimov M.M."/>
            <person name="Ferrer M."/>
        </authorList>
    </citation>
    <scope>NUCLEOTIDE SEQUENCE</scope>
</reference>
<organism evidence="3">
    <name type="scientific">gut metagenome</name>
    <dbReference type="NCBI Taxonomy" id="749906"/>
    <lineage>
        <taxon>unclassified sequences</taxon>
        <taxon>metagenomes</taxon>
        <taxon>organismal metagenomes</taxon>
    </lineage>
</organism>
<keyword evidence="1" id="KW-0472">Membrane</keyword>
<accession>J9FI69</accession>
<dbReference type="PANTHER" id="PTHR40094:SF1">
    <property type="entry name" value="UBIQUITIN DOMAIN-CONTAINING PROTEIN"/>
    <property type="match status" value="1"/>
</dbReference>
<dbReference type="InterPro" id="IPR008930">
    <property type="entry name" value="Terpenoid_cyclase/PrenylTrfase"/>
</dbReference>
<comment type="caution">
    <text evidence="3">The sequence shown here is derived from an EMBL/GenBank/DDBJ whole genome shotgun (WGS) entry which is preliminary data.</text>
</comment>
<dbReference type="SMART" id="SM01360">
    <property type="entry name" value="A2M"/>
    <property type="match status" value="1"/>
</dbReference>
<protein>
    <submittedName>
        <fullName evidence="3">Alpha-2-macroglobulin family protein</fullName>
    </submittedName>
</protein>
<sequence length="1981" mass="225571">MQSSFIGVSNSRCIPCQNEAWWIGKEIIMKKIQRLLVVGVLLWGSVCATMAQSYDNLWKQMEQARDKSLPQTMIQVVDRIVQKAEREQNAPQLMKATVYGEFVQRQLTPDSLYAGIRHLEQWVSVEKNPVNRAILYALLADRYADAMWKSDRLNETLTDLDMEEVPADVREWTGNLFARKVDALCKASLQDEEALLEASSKDYQPFVVLGDESRYYVHDMYHLLARRALKKYQSLGEYLPDSLRYVTISGIYERMATLYAHRSGCEEAALLTALDWVKQLRDEAVRKASPQRWPEVEKEAGRRYVQQLDSLIDRYGTQEICAEAYIRKASWLKNVRNGSLLDCLQMCEEGLKRYPKYRRINELKDIRQEVEHPLLAGSISSQIYPGDTLSLRVEYRNLKGFMLHLYRTSYAEIPQLKRELDETFIRQNGTSIFTKHLDLQPNPKNGRPAEEWKYLRSDTLIKVKAPDETGVYLLQMVPDGVKAPLKAGFFVTSRFCSMILNLKDERREVVVLDGRTGHPVVGAEVLGYNSYYRSPNEKVLQRLITNAEGKVLFTEKDIHSYKVSKGKDVAMLRQQAGVDVVYGNGQEESVDHLCLLTDRAVYRPGQTVYVKGVAYRQKGWKAEVLKNASYELLLLDVNRKKVASRKLMTNDFGSFTTEFVLPAACLNGMFLLQSQDRKGLTRIRVEEYKRPTFEIDFLPIENAYCLGEQVLLKGVVKAFSGRSVQEMPLAYTLKRTTLQLMPGSVHQGGEETLKHDTVMLDAQGRFEIPVQLPVFDKKMPLAYRYVVEATVTDEGGETQMATHQFGASRDRYEISVGLPYVLCKEDTLRPTVRVTNADGVEKQVSGQMYLYTDDAKMPVWKGTFRGNQKPDFSSWSQLPSGKYRLQLTVRDSLNREQTYPTDYDREISFMLFSKNDRKLPVFTDIFYRGEQEEFDATQPAVWYFGTSHRDAYVLMDVFNNHRRIESRVLQLSDTLMRMEYPYQEAYGKGLTVQFTFVKNGHVYEKQVLLTKKQPKHTLDLTWSVFRDRLRPGQEETWQLTVKKPDGLPAAAEMLAMLYDASLDQIYGHYQQLKLHYDYDHVFFDREWNQTSWMSLNFAFPWQSYRVPGWTYDTFFTPMGITEVLQIVDDAAPVVVRGYRPMLKKTLTGRVNGADLVTGEESYREESGNAVEVTYVPVQVSEEIPESQPVLDLVFEEEVVTLNEGMVTMPEVRKNFAETAFFYPQLRTNEQGEIVFTFTLPESLTRWNFRGYAHTRDMMTGQLDAEVVTTKEFMVQPHFPRFLRVGDHTQLSATLSNLTGKALKGTLRWILFDPATDQVIQSHKQKFSAEAGRNVALYWKVEADERYPLLGVRVVAEGGSFSDGEQLLLPVLSNQMYITETLPLTVRGGEQKECSLDQLFNGHHPQATDRRLIVEFTGNPAWYAVQALPSLGTPASDNATGWAATYYANTLASFIAQSQPKIQAMITQWKSQGGGKETFLSQLEKNPELKNILLSESPWVLEATTEAEQRARIALLFDLNQLKDRNYVALSKLKELQHVDGAWSWYKGMYPNLSMTLYVTELLVRLPLLIGKELEGDALVVRRNAFNYLHLQLLKEYRERLKAEREGAVFTTPSAMALDYLYLIALSGEKVPDTNRKAYAYFMDKVGGLLTAGNLAEKSRAAVILWKSGRKSQAQDFIASLREHLIQEPELGAHFAFLDEACCWGMMPIQVHVGAMEAFCCVDGEILLLEEMKLWLLKQKQSTCWSSSVATADAVYALLMQGHDLLADSGEVRIALGNKVLNTTDASAAMSGLNYVKETFTAHCAEVDARQLTVDNRSNGMAWGAIYAQYLIPMSEVQQQGGSLSIQKQLFVERSDVHGHLSLQPLGEKTALKPGDKVVSRLVMKLDRAMDFIQLKDQRGACFEPLSSLSGYRWMNGLGTYVEVEDAATNFFFDHLDKGVYVLENAYRIVRNGRYAAGIATVQSAYAPEFAAHSNGITVICE</sequence>
<dbReference type="SUPFAM" id="SSF48239">
    <property type="entry name" value="Terpenoid cyclases/Protein prenyltransferases"/>
    <property type="match status" value="1"/>
</dbReference>
<evidence type="ECO:0000259" key="2">
    <source>
        <dbReference type="SMART" id="SM01360"/>
    </source>
</evidence>
<feature type="domain" description="Alpha-2-macroglobulin" evidence="2">
    <location>
        <begin position="1218"/>
        <end position="1308"/>
    </location>
</feature>
<dbReference type="InterPro" id="IPR051802">
    <property type="entry name" value="YfhM-like"/>
</dbReference>
<keyword evidence="1" id="KW-1133">Transmembrane helix</keyword>
<feature type="transmembrane region" description="Helical" evidence="1">
    <location>
        <begin position="35"/>
        <end position="54"/>
    </location>
</feature>
<dbReference type="EMBL" id="AMCI01006564">
    <property type="protein sequence ID" value="EJW94118.1"/>
    <property type="molecule type" value="Genomic_DNA"/>
</dbReference>
<proteinExistence type="predicted"/>
<dbReference type="InterPro" id="IPR002890">
    <property type="entry name" value="MG2"/>
</dbReference>
<dbReference type="InterPro" id="IPR041246">
    <property type="entry name" value="Bact_MG10"/>
</dbReference>
<evidence type="ECO:0000256" key="1">
    <source>
        <dbReference type="SAM" id="Phobius"/>
    </source>
</evidence>